<proteinExistence type="predicted"/>
<dbReference type="SUPFAM" id="SSF52266">
    <property type="entry name" value="SGNH hydrolase"/>
    <property type="match status" value="1"/>
</dbReference>
<dbReference type="Proteomes" id="UP000789342">
    <property type="component" value="Unassembled WGS sequence"/>
</dbReference>
<dbReference type="InterPro" id="IPR036514">
    <property type="entry name" value="SGNH_hydro_sf"/>
</dbReference>
<keyword evidence="2" id="KW-1185">Reference proteome</keyword>
<dbReference type="Gene3D" id="3.40.50.1110">
    <property type="entry name" value="SGNH hydrolase"/>
    <property type="match status" value="1"/>
</dbReference>
<organism evidence="1 2">
    <name type="scientific">Acaulospora morrowiae</name>
    <dbReference type="NCBI Taxonomy" id="94023"/>
    <lineage>
        <taxon>Eukaryota</taxon>
        <taxon>Fungi</taxon>
        <taxon>Fungi incertae sedis</taxon>
        <taxon>Mucoromycota</taxon>
        <taxon>Glomeromycotina</taxon>
        <taxon>Glomeromycetes</taxon>
        <taxon>Diversisporales</taxon>
        <taxon>Acaulosporaceae</taxon>
        <taxon>Acaulospora</taxon>
    </lineage>
</organism>
<accession>A0A9N8VFB7</accession>
<sequence length="513" mass="60473">MSQNTRLYRHRRMLLSLLVTLFCLLSFRIIVELLDSEMVGIESNGKDEIHTRPVTKANASAEQGRENVKFDHLLGSKRPEVKFRVRTENLKKTYKVSEKIRIVIEPRHPKLLGKLTSSFFRVQVIGVRTFSPEQIKSSNSSQLVFEAPLVDPGLYKVRVRIMFYNYREMYSLESTVRPDPKISPKVKLLDRIIIDGDWNFTVVNSKYSLSSDVPSSCSDIDTLTGRWTSCLKEFLPYECNIPKYERTAFPRIFEKNSFRYGWIRFIGDSNTRGLFQTLQRHVGHMECVWVHESPKAERRTQYVCVLPYSNALYDDDLRPKELVLTYEWFFPGSYYNLESLLNSTFEDICKPFTKCRSKELCNFQEPLSYRKFCANKHADYTFISIGSHTPEWNERTNDIYLREMFDHIHQNYNHKITFMTTNAANVHNIPRFYGIQYIIRNNFRIARANEMLRKHVEISVKQGYKNIDLLDIFSTSQPIWEYSRDAVHYNSSIYNVHARLVLDKLIAWLEKQV</sequence>
<name>A0A9N8VFB7_9GLOM</name>
<dbReference type="AlphaFoldDB" id="A0A9N8VFB7"/>
<dbReference type="OrthoDB" id="2317628at2759"/>
<gene>
    <name evidence="1" type="ORF">AMORRO_LOCUS807</name>
</gene>
<evidence type="ECO:0000313" key="1">
    <source>
        <dbReference type="EMBL" id="CAG8449107.1"/>
    </source>
</evidence>
<protein>
    <submittedName>
        <fullName evidence="1">16595_t:CDS:1</fullName>
    </submittedName>
</protein>
<reference evidence="1" key="1">
    <citation type="submission" date="2021-06" db="EMBL/GenBank/DDBJ databases">
        <authorList>
            <person name="Kallberg Y."/>
            <person name="Tangrot J."/>
            <person name="Rosling A."/>
        </authorList>
    </citation>
    <scope>NUCLEOTIDE SEQUENCE</scope>
    <source>
        <strain evidence="1">CL551</strain>
    </source>
</reference>
<evidence type="ECO:0000313" key="2">
    <source>
        <dbReference type="Proteomes" id="UP000789342"/>
    </source>
</evidence>
<comment type="caution">
    <text evidence="1">The sequence shown here is derived from an EMBL/GenBank/DDBJ whole genome shotgun (WGS) entry which is preliminary data.</text>
</comment>
<dbReference type="EMBL" id="CAJVPV010000257">
    <property type="protein sequence ID" value="CAG8449107.1"/>
    <property type="molecule type" value="Genomic_DNA"/>
</dbReference>